<protein>
    <submittedName>
        <fullName evidence="1">Uncharacterized protein</fullName>
    </submittedName>
</protein>
<reference evidence="1" key="1">
    <citation type="submission" date="2023-01" db="EMBL/GenBank/DDBJ databases">
        <title>Whole-genome sequence of Pseudomonas putida NBRC 14671.</title>
        <authorList>
            <person name="Morohoshi T."/>
            <person name="Someya N."/>
        </authorList>
    </citation>
    <scope>NUCLEOTIDE SEQUENCE</scope>
    <source>
        <strain evidence="1">NBRC 14671</strain>
    </source>
</reference>
<dbReference type="Pfam" id="PF05621">
    <property type="entry name" value="TniB"/>
    <property type="match status" value="1"/>
</dbReference>
<dbReference type="RefSeq" id="WP_284353477.1">
    <property type="nucleotide sequence ID" value="NZ_BSKF01000002.1"/>
</dbReference>
<dbReference type="InterPro" id="IPR008868">
    <property type="entry name" value="TniB"/>
</dbReference>
<comment type="caution">
    <text evidence="1">The sequence shown here is derived from an EMBL/GenBank/DDBJ whole genome shotgun (WGS) entry which is preliminary data.</text>
</comment>
<dbReference type="InterPro" id="IPR027417">
    <property type="entry name" value="P-loop_NTPase"/>
</dbReference>
<organism evidence="1 2">
    <name type="scientific">Pseudomonas putida</name>
    <name type="common">Arthrobacter siderocapsulatus</name>
    <dbReference type="NCBI Taxonomy" id="303"/>
    <lineage>
        <taxon>Bacteria</taxon>
        <taxon>Pseudomonadati</taxon>
        <taxon>Pseudomonadota</taxon>
        <taxon>Gammaproteobacteria</taxon>
        <taxon>Pseudomonadales</taxon>
        <taxon>Pseudomonadaceae</taxon>
        <taxon>Pseudomonas</taxon>
    </lineage>
</organism>
<name>A0AA37RH30_PSEPU</name>
<gene>
    <name evidence="1" type="ORF">PPUN14671_24190</name>
</gene>
<evidence type="ECO:0000313" key="1">
    <source>
        <dbReference type="EMBL" id="GLO35586.1"/>
    </source>
</evidence>
<dbReference type="EMBL" id="BSKJ01000004">
    <property type="protein sequence ID" value="GLO35586.1"/>
    <property type="molecule type" value="Genomic_DNA"/>
</dbReference>
<dbReference type="SUPFAM" id="SSF52540">
    <property type="entry name" value="P-loop containing nucleoside triphosphate hydrolases"/>
    <property type="match status" value="1"/>
</dbReference>
<sequence>MTTDHDRLLEQSAKERMTSCMREVFIMRPEAMIAMDSYKKLLALPRLTDNPGMSITARSGQGKSTLGAVMAQQSCAPNSGWARKAIYIDLVRNSANLNLTKLIQMQIGIQFGERKKPLTLSYHDIAKGQRLIRENNVGGVVLDEAQLLYKGFTARGRELNFSAVKGFAGPYWGLNFCLLADQKNLDLILDADDTINSRFSLRSATLSDLKCNHSFIAFVKGFVAKMPLRQESIIDNAFCEKLLKLSAITVTLDDIKVIYSPLRSVVTILKEASRMAIESGLEYIDIQSLEMANVVLKSQMDTKSYLDRYTVVQ</sequence>
<evidence type="ECO:0000313" key="2">
    <source>
        <dbReference type="Proteomes" id="UP001161257"/>
    </source>
</evidence>
<dbReference type="AlphaFoldDB" id="A0AA37RH30"/>
<dbReference type="Proteomes" id="UP001161257">
    <property type="component" value="Unassembled WGS sequence"/>
</dbReference>
<accession>A0AA37RH30</accession>
<proteinExistence type="predicted"/>